<dbReference type="FunFam" id="3.90.850.10:FF:000002">
    <property type="entry name" value="2-hydroxyhepta-2,4-diene-1,7-dioate isomerase"/>
    <property type="match status" value="1"/>
</dbReference>
<name>A0A7D4ICI3_9BURK</name>
<dbReference type="InterPro" id="IPR051121">
    <property type="entry name" value="FAH"/>
</dbReference>
<dbReference type="GO" id="GO:0019752">
    <property type="term" value="P:carboxylic acid metabolic process"/>
    <property type="evidence" value="ECO:0007669"/>
    <property type="project" value="UniProtKB-ARBA"/>
</dbReference>
<dbReference type="GO" id="GO:0016787">
    <property type="term" value="F:hydrolase activity"/>
    <property type="evidence" value="ECO:0007669"/>
    <property type="project" value="UniProtKB-KW"/>
</dbReference>
<accession>A0A7D4ICI3</accession>
<dbReference type="PANTHER" id="PTHR42796">
    <property type="entry name" value="FUMARYLACETOACETATE HYDROLASE DOMAIN-CONTAINING PROTEIN 2A-RELATED"/>
    <property type="match status" value="1"/>
</dbReference>
<dbReference type="KEGG" id="apes:FOC84_29905"/>
<comment type="similarity">
    <text evidence="2">Belongs to the FAH family.</text>
</comment>
<evidence type="ECO:0000256" key="3">
    <source>
        <dbReference type="ARBA" id="ARBA00022723"/>
    </source>
</evidence>
<dbReference type="GO" id="GO:0016853">
    <property type="term" value="F:isomerase activity"/>
    <property type="evidence" value="ECO:0007669"/>
    <property type="project" value="UniProtKB-ARBA"/>
</dbReference>
<feature type="domain" description="Fumarylacetoacetase-like C-terminal" evidence="5">
    <location>
        <begin position="70"/>
        <end position="275"/>
    </location>
</feature>
<gene>
    <name evidence="7" type="ORF">FOC84_29905</name>
</gene>
<keyword evidence="4 7" id="KW-0378">Hydrolase</keyword>
<evidence type="ECO:0000256" key="4">
    <source>
        <dbReference type="ARBA" id="ARBA00022801"/>
    </source>
</evidence>
<dbReference type="AlphaFoldDB" id="A0A7D4ICI3"/>
<evidence type="ECO:0000256" key="1">
    <source>
        <dbReference type="ARBA" id="ARBA00001946"/>
    </source>
</evidence>
<sequence>MKFIRFSHGNGQYLGILEGDQVISLGQHELLDLLRQKTDLPAFARERAPAGKRFALKEIQYLPPLANPGKIICIGLNYSDHTAESKFEQPAYPTVFNRFSSSLIAHEQPMIRPKSSDSLDYEGEMAVVLSGGGRYISKEDALKHVAGYSIFNDGSVREYQFKSPQWTVGKNFDGTGGFGPALVTADELPPGGAGLALETRLNGKVVQSANTRDMVFDVATLISLLSEAFTLEAGDVIVAGTPSGVGWAREPRLLMQDGDVCEVSIEGVGTLRNPISLER</sequence>
<evidence type="ECO:0000259" key="5">
    <source>
        <dbReference type="Pfam" id="PF01557"/>
    </source>
</evidence>
<dbReference type="Proteomes" id="UP000500970">
    <property type="component" value="Chromosome"/>
</dbReference>
<feature type="domain" description="Rv2993c-like N-terminal" evidence="6">
    <location>
        <begin position="1"/>
        <end position="64"/>
    </location>
</feature>
<comment type="cofactor">
    <cofactor evidence="1">
        <name>Mg(2+)</name>
        <dbReference type="ChEBI" id="CHEBI:18420"/>
    </cofactor>
</comment>
<proteinExistence type="inferred from homology"/>
<dbReference type="InterPro" id="IPR036663">
    <property type="entry name" value="Fumarylacetoacetase_C_sf"/>
</dbReference>
<dbReference type="PANTHER" id="PTHR42796:SF4">
    <property type="entry name" value="FUMARYLACETOACETATE HYDROLASE DOMAIN-CONTAINING PROTEIN 2A"/>
    <property type="match status" value="1"/>
</dbReference>
<dbReference type="InterPro" id="IPR011234">
    <property type="entry name" value="Fumarylacetoacetase-like_C"/>
</dbReference>
<dbReference type="GO" id="GO:0046872">
    <property type="term" value="F:metal ion binding"/>
    <property type="evidence" value="ECO:0007669"/>
    <property type="project" value="UniProtKB-KW"/>
</dbReference>
<evidence type="ECO:0000313" key="7">
    <source>
        <dbReference type="EMBL" id="QKH38921.1"/>
    </source>
</evidence>
<organism evidence="7 8">
    <name type="scientific">Achromobacter pestifer</name>
    <dbReference type="NCBI Taxonomy" id="1353889"/>
    <lineage>
        <taxon>Bacteria</taxon>
        <taxon>Pseudomonadati</taxon>
        <taxon>Pseudomonadota</taxon>
        <taxon>Betaproteobacteria</taxon>
        <taxon>Burkholderiales</taxon>
        <taxon>Alcaligenaceae</taxon>
        <taxon>Achromobacter</taxon>
    </lineage>
</organism>
<dbReference type="Gene3D" id="3.90.850.10">
    <property type="entry name" value="Fumarylacetoacetase-like, C-terminal domain"/>
    <property type="match status" value="1"/>
</dbReference>
<protein>
    <submittedName>
        <fullName evidence="7">Fumarylacetoacetate hydrolase family protein</fullName>
    </submittedName>
</protein>
<evidence type="ECO:0000256" key="2">
    <source>
        <dbReference type="ARBA" id="ARBA00010211"/>
    </source>
</evidence>
<keyword evidence="3" id="KW-0479">Metal-binding</keyword>
<evidence type="ECO:0000259" key="6">
    <source>
        <dbReference type="Pfam" id="PF10370"/>
    </source>
</evidence>
<dbReference type="Pfam" id="PF01557">
    <property type="entry name" value="FAA_hydrolase"/>
    <property type="match status" value="1"/>
</dbReference>
<dbReference type="SUPFAM" id="SSF56529">
    <property type="entry name" value="FAH"/>
    <property type="match status" value="1"/>
</dbReference>
<keyword evidence="8" id="KW-1185">Reference proteome</keyword>
<reference evidence="7 8" key="1">
    <citation type="submission" date="2020-05" db="EMBL/GenBank/DDBJ databases">
        <title>FDA dAtabase for Regulatory Grade micrObial Sequences (FDA-ARGOS): Supporting development and validation of Infectious Disease Dx tests.</title>
        <authorList>
            <person name="Sproer C."/>
            <person name="Gronow S."/>
            <person name="Severitt S."/>
            <person name="Schroder I."/>
            <person name="Tallon L."/>
            <person name="Sadzewicz L."/>
            <person name="Zhao X."/>
            <person name="Vavikolanu K."/>
            <person name="Mehta A."/>
            <person name="Aluvathingal J."/>
            <person name="Nadendla S."/>
            <person name="Myers T."/>
            <person name="Yan Y."/>
            <person name="Sichtig H."/>
        </authorList>
    </citation>
    <scope>NUCLEOTIDE SEQUENCE [LARGE SCALE GENOMIC DNA]</scope>
    <source>
        <strain evidence="7 8">FDAARGOS_790</strain>
    </source>
</reference>
<evidence type="ECO:0000313" key="8">
    <source>
        <dbReference type="Proteomes" id="UP000500970"/>
    </source>
</evidence>
<dbReference type="InterPro" id="IPR018833">
    <property type="entry name" value="Rv2993c-like_N"/>
</dbReference>
<dbReference type="EMBL" id="CP053985">
    <property type="protein sequence ID" value="QKH38921.1"/>
    <property type="molecule type" value="Genomic_DNA"/>
</dbReference>
<dbReference type="RefSeq" id="WP_173148698.1">
    <property type="nucleotide sequence ID" value="NZ_CP053985.1"/>
</dbReference>
<dbReference type="Pfam" id="PF10370">
    <property type="entry name" value="Rv2993c-like_N"/>
    <property type="match status" value="1"/>
</dbReference>